<keyword evidence="6" id="KW-0378">Hydrolase</keyword>
<feature type="domain" description="Protein kinase" evidence="14">
    <location>
        <begin position="1"/>
        <end position="299"/>
    </location>
</feature>
<dbReference type="InterPro" id="IPR002125">
    <property type="entry name" value="CMP_dCMP_dom"/>
</dbReference>
<dbReference type="InterPro" id="IPR016193">
    <property type="entry name" value="Cytidine_deaminase-like"/>
</dbReference>
<comment type="function">
    <text evidence="2">This enzyme scavenges exogenous and endogenous cytidine and 2'-deoxycytidine for UMP synthesis.</text>
</comment>
<sequence>MTETNLPLIKSDSLIKQITIIGENTLLKGSGDKPVKVETIILPESRNKLGKKLYEDLCVLMNGSMNENLQKCLGKVPCEKNDSTIFVNEYLSTTLEDLIEQKTKQNKSFSATEICEIILSIANGLDFVHNKGFCHGYLCSKYIKYCDKTNKFKITNFQNAHKYKGTKNEIEKEEKKETKETKENEKEKEQKPVSSFQITRYSQPEIIPRPKKEIASPGASADVYSLGVILYEITELEMYLGTLPDLSAAILVADKGYRPTISKTNEFKAILEKMWDQNPERRPSLKQIKKDIIGLQEAINKKDKTEQKVNKKRPEYYDKEVIYSLEQYSDPKEKIFEEITTEQLMELLDTSSDSVVNSYSPYSKFKVGAALLGTNDEIYCGANIENVSYGLTICAERSAFFHAASKGCREFKALVITSSGVEDFTYPCGACRQVIVEWGQFPVILYRLQDKAIKVTTGFGLLPEAFTPFILENSIN</sequence>
<dbReference type="Pfam" id="PF00069">
    <property type="entry name" value="Pkinase"/>
    <property type="match status" value="1"/>
</dbReference>
<evidence type="ECO:0000256" key="6">
    <source>
        <dbReference type="ARBA" id="ARBA00022801"/>
    </source>
</evidence>
<evidence type="ECO:0000256" key="2">
    <source>
        <dbReference type="ARBA" id="ARBA00003949"/>
    </source>
</evidence>
<keyword evidence="5 12" id="KW-0479">Metal-binding</keyword>
<evidence type="ECO:0000259" key="14">
    <source>
        <dbReference type="PROSITE" id="PS50011"/>
    </source>
</evidence>
<evidence type="ECO:0000256" key="12">
    <source>
        <dbReference type="PIRSR" id="PIRSR606262-3"/>
    </source>
</evidence>
<evidence type="ECO:0000256" key="5">
    <source>
        <dbReference type="ARBA" id="ARBA00022723"/>
    </source>
</evidence>
<evidence type="ECO:0000256" key="7">
    <source>
        <dbReference type="ARBA" id="ARBA00022833"/>
    </source>
</evidence>
<comment type="catalytic activity">
    <reaction evidence="9">
        <text>cytidine + H2O + H(+) = uridine + NH4(+)</text>
        <dbReference type="Rhea" id="RHEA:16069"/>
        <dbReference type="ChEBI" id="CHEBI:15377"/>
        <dbReference type="ChEBI" id="CHEBI:15378"/>
        <dbReference type="ChEBI" id="CHEBI:16704"/>
        <dbReference type="ChEBI" id="CHEBI:17562"/>
        <dbReference type="ChEBI" id="CHEBI:28938"/>
        <dbReference type="EC" id="3.5.4.5"/>
    </reaction>
</comment>
<evidence type="ECO:0000256" key="13">
    <source>
        <dbReference type="SAM" id="MobiDB-lite"/>
    </source>
</evidence>
<evidence type="ECO:0000313" key="17">
    <source>
        <dbReference type="Proteomes" id="UP001146793"/>
    </source>
</evidence>
<feature type="binding site" evidence="12">
    <location>
        <position position="428"/>
    </location>
    <ligand>
        <name>Zn(2+)</name>
        <dbReference type="ChEBI" id="CHEBI:29105"/>
        <note>catalytic</note>
    </ligand>
</feature>
<organism evidence="16 17">
    <name type="scientific">Anaeramoeba flamelloides</name>
    <dbReference type="NCBI Taxonomy" id="1746091"/>
    <lineage>
        <taxon>Eukaryota</taxon>
        <taxon>Metamonada</taxon>
        <taxon>Anaeramoebidae</taxon>
        <taxon>Anaeramoeba</taxon>
    </lineage>
</organism>
<dbReference type="PANTHER" id="PTHR11644">
    <property type="entry name" value="CYTIDINE DEAMINASE"/>
    <property type="match status" value="1"/>
</dbReference>
<dbReference type="GO" id="GO:0055086">
    <property type="term" value="P:nucleobase-containing small molecule metabolic process"/>
    <property type="evidence" value="ECO:0007669"/>
    <property type="project" value="UniProtKB-ARBA"/>
</dbReference>
<reference evidence="16" key="1">
    <citation type="submission" date="2022-08" db="EMBL/GenBank/DDBJ databases">
        <title>Novel sulphate-reducing endosymbionts in the free-living metamonad Anaeramoeba.</title>
        <authorList>
            <person name="Jerlstrom-Hultqvist J."/>
            <person name="Cepicka I."/>
            <person name="Gallot-Lavallee L."/>
            <person name="Salas-Leiva D."/>
            <person name="Curtis B.A."/>
            <person name="Zahonova K."/>
            <person name="Pipaliya S."/>
            <person name="Dacks J."/>
            <person name="Roger A.J."/>
        </authorList>
    </citation>
    <scope>NUCLEOTIDE SEQUENCE</scope>
    <source>
        <strain evidence="16">Busselton2</strain>
    </source>
</reference>
<dbReference type="GO" id="GO:0004126">
    <property type="term" value="F:cytidine deaminase activity"/>
    <property type="evidence" value="ECO:0007669"/>
    <property type="project" value="UniProtKB-EC"/>
</dbReference>
<gene>
    <name evidence="16" type="ORF">M0812_07637</name>
</gene>
<dbReference type="SUPFAM" id="SSF56112">
    <property type="entry name" value="Protein kinase-like (PK-like)"/>
    <property type="match status" value="1"/>
</dbReference>
<comment type="caution">
    <text evidence="16">The sequence shown here is derived from an EMBL/GenBank/DDBJ whole genome shotgun (WGS) entry which is preliminary data.</text>
</comment>
<feature type="binding site" evidence="12">
    <location>
        <position position="431"/>
    </location>
    <ligand>
        <name>Zn(2+)</name>
        <dbReference type="ChEBI" id="CHEBI:29105"/>
        <note>catalytic</note>
    </ligand>
</feature>
<evidence type="ECO:0000256" key="1">
    <source>
        <dbReference type="ARBA" id="ARBA00001947"/>
    </source>
</evidence>
<feature type="domain" description="CMP/dCMP-type deaminase" evidence="15">
    <location>
        <begin position="342"/>
        <end position="469"/>
    </location>
</feature>
<dbReference type="GO" id="GO:0008270">
    <property type="term" value="F:zinc ion binding"/>
    <property type="evidence" value="ECO:0007669"/>
    <property type="project" value="InterPro"/>
</dbReference>
<dbReference type="Gene3D" id="1.10.510.10">
    <property type="entry name" value="Transferase(Phosphotransferase) domain 1"/>
    <property type="match status" value="1"/>
</dbReference>
<dbReference type="AlphaFoldDB" id="A0AAV7ZZH8"/>
<dbReference type="InterPro" id="IPR050202">
    <property type="entry name" value="Cyt/Deoxycyt_deaminase"/>
</dbReference>
<evidence type="ECO:0000256" key="9">
    <source>
        <dbReference type="ARBA" id="ARBA00049558"/>
    </source>
</evidence>
<dbReference type="GO" id="GO:0004672">
    <property type="term" value="F:protein kinase activity"/>
    <property type="evidence" value="ECO:0007669"/>
    <property type="project" value="InterPro"/>
</dbReference>
<feature type="compositionally biased region" description="Basic and acidic residues" evidence="13">
    <location>
        <begin position="169"/>
        <end position="191"/>
    </location>
</feature>
<dbReference type="EC" id="3.5.4.5" evidence="4"/>
<evidence type="ECO:0000256" key="3">
    <source>
        <dbReference type="ARBA" id="ARBA00006576"/>
    </source>
</evidence>
<evidence type="ECO:0000256" key="10">
    <source>
        <dbReference type="PIRSR" id="PIRSR606262-1"/>
    </source>
</evidence>
<dbReference type="NCBIfam" id="TIGR01354">
    <property type="entry name" value="cyt_deam_tetra"/>
    <property type="match status" value="1"/>
</dbReference>
<dbReference type="SUPFAM" id="SSF53927">
    <property type="entry name" value="Cytidine deaminase-like"/>
    <property type="match status" value="1"/>
</dbReference>
<protein>
    <recommendedName>
        <fullName evidence="4">cytidine deaminase</fullName>
        <ecNumber evidence="4">3.5.4.5</ecNumber>
    </recommendedName>
    <alternativeName>
        <fullName evidence="8">Cytidine aminohydrolase</fullName>
    </alternativeName>
</protein>
<evidence type="ECO:0000256" key="8">
    <source>
        <dbReference type="ARBA" id="ARBA00032005"/>
    </source>
</evidence>
<dbReference type="Proteomes" id="UP001146793">
    <property type="component" value="Unassembled WGS sequence"/>
</dbReference>
<dbReference type="GO" id="GO:0005524">
    <property type="term" value="F:ATP binding"/>
    <property type="evidence" value="ECO:0007669"/>
    <property type="project" value="InterPro"/>
</dbReference>
<feature type="region of interest" description="Disordered" evidence="13">
    <location>
        <begin position="169"/>
        <end position="195"/>
    </location>
</feature>
<name>A0AAV7ZZH8_9EUKA</name>
<comment type="similarity">
    <text evidence="3">Belongs to the cytidine and deoxycytidylate deaminase family.</text>
</comment>
<dbReference type="Pfam" id="PF00383">
    <property type="entry name" value="dCMP_cyt_deam_1"/>
    <property type="match status" value="1"/>
</dbReference>
<evidence type="ECO:0000256" key="4">
    <source>
        <dbReference type="ARBA" id="ARBA00012783"/>
    </source>
</evidence>
<dbReference type="CDD" id="cd01283">
    <property type="entry name" value="cytidine_deaminase"/>
    <property type="match status" value="1"/>
</dbReference>
<dbReference type="EMBL" id="JANTQA010000016">
    <property type="protein sequence ID" value="KAJ3447406.1"/>
    <property type="molecule type" value="Genomic_DNA"/>
</dbReference>
<feature type="active site" description="Proton donor" evidence="10">
    <location>
        <position position="396"/>
    </location>
</feature>
<feature type="binding site" evidence="12">
    <location>
        <position position="394"/>
    </location>
    <ligand>
        <name>Zn(2+)</name>
        <dbReference type="ChEBI" id="CHEBI:29105"/>
        <note>catalytic</note>
    </ligand>
</feature>
<dbReference type="InterPro" id="IPR006262">
    <property type="entry name" value="Cyt_deam_tetra"/>
</dbReference>
<accession>A0AAV7ZZH8</accession>
<dbReference type="SMART" id="SM00220">
    <property type="entry name" value="S_TKc"/>
    <property type="match status" value="1"/>
</dbReference>
<evidence type="ECO:0000256" key="11">
    <source>
        <dbReference type="PIRSR" id="PIRSR606262-2"/>
    </source>
</evidence>
<dbReference type="PANTHER" id="PTHR11644:SF2">
    <property type="entry name" value="CYTIDINE DEAMINASE"/>
    <property type="match status" value="1"/>
</dbReference>
<feature type="binding site" evidence="11">
    <location>
        <begin position="383"/>
        <end position="389"/>
    </location>
    <ligand>
        <name>substrate</name>
    </ligand>
</feature>
<dbReference type="NCBIfam" id="NF004064">
    <property type="entry name" value="PRK05578.1"/>
    <property type="match status" value="1"/>
</dbReference>
<dbReference type="InterPro" id="IPR000719">
    <property type="entry name" value="Prot_kinase_dom"/>
</dbReference>
<dbReference type="PROSITE" id="PS50011">
    <property type="entry name" value="PROTEIN_KINASE_DOM"/>
    <property type="match status" value="1"/>
</dbReference>
<dbReference type="FunFam" id="3.40.140.10:FF:000008">
    <property type="entry name" value="Cytidine deaminase"/>
    <property type="match status" value="1"/>
</dbReference>
<evidence type="ECO:0000313" key="16">
    <source>
        <dbReference type="EMBL" id="KAJ3447406.1"/>
    </source>
</evidence>
<dbReference type="Gene3D" id="3.40.140.10">
    <property type="entry name" value="Cytidine Deaminase, domain 2"/>
    <property type="match status" value="1"/>
</dbReference>
<comment type="cofactor">
    <cofactor evidence="1 12">
        <name>Zn(2+)</name>
        <dbReference type="ChEBI" id="CHEBI:29105"/>
    </cofactor>
</comment>
<evidence type="ECO:0000259" key="15">
    <source>
        <dbReference type="PROSITE" id="PS51747"/>
    </source>
</evidence>
<dbReference type="GO" id="GO:0005829">
    <property type="term" value="C:cytosol"/>
    <property type="evidence" value="ECO:0007669"/>
    <property type="project" value="TreeGrafter"/>
</dbReference>
<dbReference type="InterPro" id="IPR011009">
    <property type="entry name" value="Kinase-like_dom_sf"/>
</dbReference>
<dbReference type="PROSITE" id="PS51747">
    <property type="entry name" value="CYT_DCMP_DEAMINASES_2"/>
    <property type="match status" value="1"/>
</dbReference>
<dbReference type="GO" id="GO:0072527">
    <property type="term" value="P:pyrimidine-containing compound metabolic process"/>
    <property type="evidence" value="ECO:0007669"/>
    <property type="project" value="UniProtKB-ARBA"/>
</dbReference>
<proteinExistence type="inferred from homology"/>
<keyword evidence="7 12" id="KW-0862">Zinc</keyword>